<reference evidence="9 10" key="1">
    <citation type="journal article" date="2015" name="Nature">
        <title>rRNA introns, odd ribosomes, and small enigmatic genomes across a large radiation of phyla.</title>
        <authorList>
            <person name="Brown C.T."/>
            <person name="Hug L.A."/>
            <person name="Thomas B.C."/>
            <person name="Sharon I."/>
            <person name="Castelle C.J."/>
            <person name="Singh A."/>
            <person name="Wilkins M.J."/>
            <person name="Williams K.H."/>
            <person name="Banfield J.F."/>
        </authorList>
    </citation>
    <scope>NUCLEOTIDE SEQUENCE [LARGE SCALE GENOMIC DNA]</scope>
</reference>
<proteinExistence type="inferred from homology"/>
<feature type="transmembrane region" description="Helical" evidence="7">
    <location>
        <begin position="39"/>
        <end position="59"/>
    </location>
</feature>
<dbReference type="NCBIfam" id="TIGR03025">
    <property type="entry name" value="EPS_sugtrans"/>
    <property type="match status" value="1"/>
</dbReference>
<comment type="subcellular location">
    <subcellularLocation>
        <location evidence="1">Membrane</location>
        <topology evidence="1">Multi-pass membrane protein</topology>
    </subcellularLocation>
</comment>
<keyword evidence="4 7" id="KW-0812">Transmembrane</keyword>
<dbReference type="Pfam" id="PF02397">
    <property type="entry name" value="Bac_transf"/>
    <property type="match status" value="1"/>
</dbReference>
<gene>
    <name evidence="9" type="ORF">UT53_C0019G0002</name>
</gene>
<evidence type="ECO:0000256" key="6">
    <source>
        <dbReference type="ARBA" id="ARBA00023136"/>
    </source>
</evidence>
<feature type="transmembrane region" description="Helical" evidence="7">
    <location>
        <begin position="7"/>
        <end position="27"/>
    </location>
</feature>
<comment type="caution">
    <text evidence="9">The sequence shown here is derived from an EMBL/GenBank/DDBJ whole genome shotgun (WGS) entry which is preliminary data.</text>
</comment>
<feature type="transmembrane region" description="Helical" evidence="7">
    <location>
        <begin position="71"/>
        <end position="97"/>
    </location>
</feature>
<evidence type="ECO:0000259" key="8">
    <source>
        <dbReference type="Pfam" id="PF02397"/>
    </source>
</evidence>
<protein>
    <submittedName>
        <fullName evidence="9">Sugar transferase</fullName>
    </submittedName>
</protein>
<keyword evidence="3 9" id="KW-0808">Transferase</keyword>
<evidence type="ECO:0000313" key="10">
    <source>
        <dbReference type="Proteomes" id="UP000034764"/>
    </source>
</evidence>
<evidence type="ECO:0000313" key="9">
    <source>
        <dbReference type="EMBL" id="KKR23422.1"/>
    </source>
</evidence>
<dbReference type="InterPro" id="IPR003362">
    <property type="entry name" value="Bact_transf"/>
</dbReference>
<evidence type="ECO:0000256" key="3">
    <source>
        <dbReference type="ARBA" id="ARBA00022679"/>
    </source>
</evidence>
<accession>A0A0G0SCL1</accession>
<evidence type="ECO:0000256" key="7">
    <source>
        <dbReference type="SAM" id="Phobius"/>
    </source>
</evidence>
<dbReference type="PANTHER" id="PTHR30576:SF21">
    <property type="entry name" value="UDP-GLUCOSE:UNDECAPRENYL-PHOSPHATE GLUCOSE-1-PHOSPHATE TRANSFERASE"/>
    <property type="match status" value="1"/>
</dbReference>
<name>A0A0G0SCL1_9BACT</name>
<keyword evidence="6 7" id="KW-0472">Membrane</keyword>
<dbReference type="GO" id="GO:0089702">
    <property type="term" value="F:undecaprenyl-phosphate glucose phosphotransferase activity"/>
    <property type="evidence" value="ECO:0007669"/>
    <property type="project" value="TreeGrafter"/>
</dbReference>
<organism evidence="9 10">
    <name type="scientific">Candidatus Yanofskybacteria bacterium GW2011_GWD2_39_48</name>
    <dbReference type="NCBI Taxonomy" id="1619031"/>
    <lineage>
        <taxon>Bacteria</taxon>
        <taxon>Candidatus Yanofskyibacteriota</taxon>
    </lineage>
</organism>
<dbReference type="GO" id="GO:0016020">
    <property type="term" value="C:membrane"/>
    <property type="evidence" value="ECO:0007669"/>
    <property type="project" value="UniProtKB-SubCell"/>
</dbReference>
<evidence type="ECO:0000256" key="1">
    <source>
        <dbReference type="ARBA" id="ARBA00004141"/>
    </source>
</evidence>
<feature type="transmembrane region" description="Helical" evidence="7">
    <location>
        <begin position="103"/>
        <end position="121"/>
    </location>
</feature>
<dbReference type="GO" id="GO:0009242">
    <property type="term" value="P:colanic acid biosynthetic process"/>
    <property type="evidence" value="ECO:0007669"/>
    <property type="project" value="TreeGrafter"/>
</dbReference>
<dbReference type="AlphaFoldDB" id="A0A0G0SCL1"/>
<feature type="transmembrane region" description="Helical" evidence="7">
    <location>
        <begin position="268"/>
        <end position="292"/>
    </location>
</feature>
<keyword evidence="5 7" id="KW-1133">Transmembrane helix</keyword>
<dbReference type="PATRIC" id="fig|1619031.3.peg.371"/>
<comment type="similarity">
    <text evidence="2">Belongs to the bacterial sugar transferase family.</text>
</comment>
<dbReference type="Gene3D" id="3.40.50.720">
    <property type="entry name" value="NAD(P)-binding Rossmann-like Domain"/>
    <property type="match status" value="1"/>
</dbReference>
<feature type="domain" description="Bacterial sugar transferase" evidence="8">
    <location>
        <begin position="266"/>
        <end position="446"/>
    </location>
</feature>
<dbReference type="Proteomes" id="UP000034764">
    <property type="component" value="Unassembled WGS sequence"/>
</dbReference>
<dbReference type="InterPro" id="IPR017475">
    <property type="entry name" value="EPS_sugar_tfrase"/>
</dbReference>
<evidence type="ECO:0000256" key="2">
    <source>
        <dbReference type="ARBA" id="ARBA00006464"/>
    </source>
</evidence>
<evidence type="ECO:0000256" key="5">
    <source>
        <dbReference type="ARBA" id="ARBA00022989"/>
    </source>
</evidence>
<evidence type="ECO:0000256" key="4">
    <source>
        <dbReference type="ARBA" id="ARBA00022692"/>
    </source>
</evidence>
<sequence length="453" mass="52329">MLKKLALLIGDIAVLYGSLAVTIYIRYGNEFDSQFQMHLIPFSLIFVLWLIIFYISNFYEIQNLKNGASFFGSFFYTSFVALLLSITFFYVIPLYGITPKTNLLIFALAFSVLGFLVRFLFNKLFESTFIKPLIIVGLNTQSLELARFIRSNPQLGYKLSHVVDLDLLTDKIKDEFEEYGIVQGIESLKGIIEKEDVNSIVLSPEVYKIPKIINFFYHSLNHKITFYDLSSFYERTTGMIPLGAINQVWFLENLSEGSKRGYEVAKRLIDIVLSLIIGSISLIFYPFIMLAIKFSSRGTIFYRQKRVGRYDRPFQIIKFRTMIANAEKDGAVWARENDTRITKLGNFLRKTRIDELPQVWNILKGEMSFVGPRAERPEFHNQLQDSVPFFQERYLIKPGLTGWAQINFHYGASINDTAEKLKYDLYYIKNRSIALDIGIILKTIRIAAQQGGR</sequence>
<dbReference type="PANTHER" id="PTHR30576">
    <property type="entry name" value="COLANIC BIOSYNTHESIS UDP-GLUCOSE LIPID CARRIER TRANSFERASE"/>
    <property type="match status" value="1"/>
</dbReference>
<dbReference type="EMBL" id="LBXD01000019">
    <property type="protein sequence ID" value="KKR23422.1"/>
    <property type="molecule type" value="Genomic_DNA"/>
</dbReference>